<accession>A0ACA9KR17</accession>
<dbReference type="EMBL" id="CAJVPM010002406">
    <property type="protein sequence ID" value="CAG8485980.1"/>
    <property type="molecule type" value="Genomic_DNA"/>
</dbReference>
<evidence type="ECO:0000313" key="1">
    <source>
        <dbReference type="EMBL" id="CAG8485980.1"/>
    </source>
</evidence>
<feature type="non-terminal residue" evidence="1">
    <location>
        <position position="1"/>
    </location>
</feature>
<evidence type="ECO:0000313" key="2">
    <source>
        <dbReference type="Proteomes" id="UP000789860"/>
    </source>
</evidence>
<reference evidence="1" key="1">
    <citation type="submission" date="2021-06" db="EMBL/GenBank/DDBJ databases">
        <authorList>
            <person name="Kallberg Y."/>
            <person name="Tangrot J."/>
            <person name="Rosling A."/>
        </authorList>
    </citation>
    <scope>NUCLEOTIDE SEQUENCE</scope>
    <source>
        <strain evidence="1">AU212A</strain>
    </source>
</reference>
<name>A0ACA9KR17_9GLOM</name>
<organism evidence="1 2">
    <name type="scientific">Scutellospora calospora</name>
    <dbReference type="NCBI Taxonomy" id="85575"/>
    <lineage>
        <taxon>Eukaryota</taxon>
        <taxon>Fungi</taxon>
        <taxon>Fungi incertae sedis</taxon>
        <taxon>Mucoromycota</taxon>
        <taxon>Glomeromycotina</taxon>
        <taxon>Glomeromycetes</taxon>
        <taxon>Diversisporales</taxon>
        <taxon>Gigasporaceae</taxon>
        <taxon>Scutellospora</taxon>
    </lineage>
</organism>
<proteinExistence type="predicted"/>
<gene>
    <name evidence="1" type="ORF">SCALOS_LOCUS2631</name>
</gene>
<protein>
    <submittedName>
        <fullName evidence="1">6446_t:CDS:1</fullName>
    </submittedName>
</protein>
<comment type="caution">
    <text evidence="1">The sequence shown here is derived from an EMBL/GenBank/DDBJ whole genome shotgun (WGS) entry which is preliminary data.</text>
</comment>
<sequence>EPPEYERESNDDQEDYEQNSDFDDENNVYYEEDESYSEKDVEYESASVLLDDEPISHPLPPPLVPTPLSPKRFDRGYHLLTINVELSEDEPPQAIVVYVNDNPAVLAKEFCNKWKVTNDDIEPALIQLIREEKEKRLG</sequence>
<keyword evidence="2" id="KW-1185">Reference proteome</keyword>
<dbReference type="Proteomes" id="UP000789860">
    <property type="component" value="Unassembled WGS sequence"/>
</dbReference>